<reference evidence="16" key="1">
    <citation type="submission" date="2018-11" db="EMBL/GenBank/DDBJ databases">
        <authorList>
            <person name="Alioto T."/>
            <person name="Alioto T."/>
        </authorList>
    </citation>
    <scope>NUCLEOTIDE SEQUENCE</scope>
</reference>
<evidence type="ECO:0000256" key="8">
    <source>
        <dbReference type="ARBA" id="ARBA00022776"/>
    </source>
</evidence>
<evidence type="ECO:0000256" key="7">
    <source>
        <dbReference type="ARBA" id="ARBA00022701"/>
    </source>
</evidence>
<evidence type="ECO:0000256" key="5">
    <source>
        <dbReference type="ARBA" id="ARBA00022490"/>
    </source>
</evidence>
<evidence type="ECO:0000256" key="2">
    <source>
        <dbReference type="ARBA" id="ARBA00004629"/>
    </source>
</evidence>
<evidence type="ECO:0000313" key="17">
    <source>
        <dbReference type="Proteomes" id="UP000596742"/>
    </source>
</evidence>
<evidence type="ECO:0000256" key="6">
    <source>
        <dbReference type="ARBA" id="ARBA00022618"/>
    </source>
</evidence>
<feature type="domain" description="Ska2 N-terminal" evidence="15">
    <location>
        <begin position="31"/>
        <end position="120"/>
    </location>
</feature>
<dbReference type="Pfam" id="PF16740">
    <property type="entry name" value="SKA2"/>
    <property type="match status" value="1"/>
</dbReference>
<dbReference type="AlphaFoldDB" id="A0A8B6EIH2"/>
<dbReference type="Pfam" id="PF11362">
    <property type="entry name" value="DUF3161"/>
    <property type="match status" value="1"/>
</dbReference>
<dbReference type="GO" id="GO:0000278">
    <property type="term" value="P:mitotic cell cycle"/>
    <property type="evidence" value="ECO:0007669"/>
    <property type="project" value="TreeGrafter"/>
</dbReference>
<evidence type="ECO:0000256" key="1">
    <source>
        <dbReference type="ARBA" id="ARBA00004186"/>
    </source>
</evidence>
<keyword evidence="12" id="KW-0137">Centromere</keyword>
<sequence>MFITHLTSPSDVPGCYREQFGLDKSHIHGCFFQQAESDLNYLSRKIEFEFDKDNEENKVNPAKMLQKIQDIKKEYGSLVKEAAAIQQVQKEAADYFKTQIQTVCKLLEDLQQKTGKSDNERPQELDKIEEILGVKIPTGCEIQGPSNDQKDTEEEEENHTYTIDSKNNTEEENTAGAESCLSPAELRSGTSEFIEITESEFDTVSSLIKGRVKLLEVNMVYRILWRHFKEEENKSPLSAGEMNKMGLKVFGSTGEAKLKVLRALKLLTISRNKDVQLV</sequence>
<dbReference type="Proteomes" id="UP000596742">
    <property type="component" value="Unassembled WGS sequence"/>
</dbReference>
<comment type="caution">
    <text evidence="16">The sequence shown here is derived from an EMBL/GenBank/DDBJ whole genome shotgun (WGS) entry which is preliminary data.</text>
</comment>
<dbReference type="GO" id="GO:0008017">
    <property type="term" value="F:microtubule binding"/>
    <property type="evidence" value="ECO:0007669"/>
    <property type="project" value="InterPro"/>
</dbReference>
<dbReference type="PANTHER" id="PTHR32017">
    <property type="entry name" value="SPINDLE AND KINETOCHORE-ASSOCIATED PROTEIN 2"/>
    <property type="match status" value="1"/>
</dbReference>
<proteinExistence type="inferred from homology"/>
<dbReference type="GO" id="GO:0000940">
    <property type="term" value="C:outer kinetochore"/>
    <property type="evidence" value="ECO:0007669"/>
    <property type="project" value="InterPro"/>
</dbReference>
<evidence type="ECO:0000256" key="9">
    <source>
        <dbReference type="ARBA" id="ARBA00022838"/>
    </source>
</evidence>
<evidence type="ECO:0000256" key="12">
    <source>
        <dbReference type="ARBA" id="ARBA00023328"/>
    </source>
</evidence>
<feature type="region of interest" description="Disordered" evidence="14">
    <location>
        <begin position="138"/>
        <end position="182"/>
    </location>
</feature>
<keyword evidence="8" id="KW-0498">Mitosis</keyword>
<keyword evidence="4" id="KW-0158">Chromosome</keyword>
<dbReference type="InterPro" id="IPR026762">
    <property type="entry name" value="Ska2"/>
</dbReference>
<dbReference type="PANTHER" id="PTHR32017:SF3">
    <property type="entry name" value="SPINDLE AND KINETOCHORE-ASSOCIATED PROTEIN 2"/>
    <property type="match status" value="1"/>
</dbReference>
<keyword evidence="6" id="KW-0132">Cell division</keyword>
<keyword evidence="10" id="KW-0206">Cytoskeleton</keyword>
<keyword evidence="9" id="KW-0995">Kinetochore</keyword>
<evidence type="ECO:0000259" key="15">
    <source>
        <dbReference type="Pfam" id="PF16740"/>
    </source>
</evidence>
<gene>
    <name evidence="16" type="ORF">MGAL_10B039348</name>
</gene>
<evidence type="ECO:0000256" key="3">
    <source>
        <dbReference type="ARBA" id="ARBA00010684"/>
    </source>
</evidence>
<evidence type="ECO:0000256" key="14">
    <source>
        <dbReference type="SAM" id="MobiDB-lite"/>
    </source>
</evidence>
<keyword evidence="5" id="KW-0963">Cytoplasm</keyword>
<dbReference type="GO" id="GO:0007059">
    <property type="term" value="P:chromosome segregation"/>
    <property type="evidence" value="ECO:0007669"/>
    <property type="project" value="InterPro"/>
</dbReference>
<dbReference type="Gene3D" id="6.10.250.1380">
    <property type="match status" value="1"/>
</dbReference>
<name>A0A8B6EIH2_MYTGA</name>
<dbReference type="GO" id="GO:0051301">
    <property type="term" value="P:cell division"/>
    <property type="evidence" value="ECO:0007669"/>
    <property type="project" value="UniProtKB-KW"/>
</dbReference>
<evidence type="ECO:0000256" key="10">
    <source>
        <dbReference type="ARBA" id="ARBA00023212"/>
    </source>
</evidence>
<dbReference type="OrthoDB" id="193920at2759"/>
<evidence type="ECO:0000313" key="16">
    <source>
        <dbReference type="EMBL" id="VDI34683.1"/>
    </source>
</evidence>
<accession>A0A8B6EIH2</accession>
<evidence type="ECO:0000256" key="13">
    <source>
        <dbReference type="ARBA" id="ARBA00029651"/>
    </source>
</evidence>
<keyword evidence="11" id="KW-0131">Cell cycle</keyword>
<keyword evidence="7" id="KW-0493">Microtubule</keyword>
<protein>
    <recommendedName>
        <fullName evidence="13">Protein FAM33A</fullName>
    </recommendedName>
</protein>
<evidence type="ECO:0000256" key="4">
    <source>
        <dbReference type="ARBA" id="ARBA00022454"/>
    </source>
</evidence>
<comment type="subcellular location">
    <subcellularLocation>
        <location evidence="2">Chromosome</location>
        <location evidence="2">Centromere</location>
        <location evidence="2">Kinetochore</location>
    </subcellularLocation>
    <subcellularLocation>
        <location evidence="1">Cytoplasm</location>
        <location evidence="1">Cytoskeleton</location>
        <location evidence="1">Spindle</location>
    </subcellularLocation>
</comment>
<evidence type="ECO:0000256" key="11">
    <source>
        <dbReference type="ARBA" id="ARBA00023306"/>
    </source>
</evidence>
<dbReference type="GO" id="GO:0005876">
    <property type="term" value="C:spindle microtubule"/>
    <property type="evidence" value="ECO:0007669"/>
    <property type="project" value="InterPro"/>
</dbReference>
<organism evidence="16 17">
    <name type="scientific">Mytilus galloprovincialis</name>
    <name type="common">Mediterranean mussel</name>
    <dbReference type="NCBI Taxonomy" id="29158"/>
    <lineage>
        <taxon>Eukaryota</taxon>
        <taxon>Metazoa</taxon>
        <taxon>Spiralia</taxon>
        <taxon>Lophotrochozoa</taxon>
        <taxon>Mollusca</taxon>
        <taxon>Bivalvia</taxon>
        <taxon>Autobranchia</taxon>
        <taxon>Pteriomorphia</taxon>
        <taxon>Mytilida</taxon>
        <taxon>Mytiloidea</taxon>
        <taxon>Mytilidae</taxon>
        <taxon>Mytilinae</taxon>
        <taxon>Mytilus</taxon>
    </lineage>
</organism>
<dbReference type="EMBL" id="UYJE01005180">
    <property type="protein sequence ID" value="VDI34683.1"/>
    <property type="molecule type" value="Genomic_DNA"/>
</dbReference>
<keyword evidence="17" id="KW-1185">Reference proteome</keyword>
<dbReference type="InterPro" id="IPR042091">
    <property type="entry name" value="Ska2_N"/>
</dbReference>
<comment type="similarity">
    <text evidence="3">Belongs to the SKA2 family.</text>
</comment>